<dbReference type="InterPro" id="IPR003593">
    <property type="entry name" value="AAA+_ATPase"/>
</dbReference>
<organism evidence="6 7">
    <name type="scientific">Halarsenatibacter silvermanii</name>
    <dbReference type="NCBI Taxonomy" id="321763"/>
    <lineage>
        <taxon>Bacteria</taxon>
        <taxon>Bacillati</taxon>
        <taxon>Bacillota</taxon>
        <taxon>Clostridia</taxon>
        <taxon>Halanaerobiales</taxon>
        <taxon>Halarsenatibacteraceae</taxon>
        <taxon>Halarsenatibacter</taxon>
    </lineage>
</organism>
<dbReference type="GO" id="GO:0005524">
    <property type="term" value="F:ATP binding"/>
    <property type="evidence" value="ECO:0007669"/>
    <property type="project" value="UniProtKB-KW"/>
</dbReference>
<dbReference type="PROSITE" id="PS00211">
    <property type="entry name" value="ABC_TRANSPORTER_1"/>
    <property type="match status" value="1"/>
</dbReference>
<keyword evidence="3" id="KW-0547">Nucleotide-binding</keyword>
<dbReference type="GO" id="GO:0016887">
    <property type="term" value="F:ATP hydrolysis activity"/>
    <property type="evidence" value="ECO:0007669"/>
    <property type="project" value="InterPro"/>
</dbReference>
<feature type="domain" description="ABC transporter" evidence="5">
    <location>
        <begin position="3"/>
        <end position="236"/>
    </location>
</feature>
<evidence type="ECO:0000313" key="7">
    <source>
        <dbReference type="Proteomes" id="UP000199476"/>
    </source>
</evidence>
<evidence type="ECO:0000256" key="3">
    <source>
        <dbReference type="ARBA" id="ARBA00022741"/>
    </source>
</evidence>
<reference evidence="6 7" key="1">
    <citation type="submission" date="2016-10" db="EMBL/GenBank/DDBJ databases">
        <authorList>
            <person name="de Groot N.N."/>
        </authorList>
    </citation>
    <scope>NUCLEOTIDE SEQUENCE [LARGE SCALE GENOMIC DNA]</scope>
    <source>
        <strain evidence="6 7">SLAS-1</strain>
    </source>
</reference>
<dbReference type="AlphaFoldDB" id="A0A1G9SUE8"/>
<dbReference type="SMART" id="SM00382">
    <property type="entry name" value="AAA"/>
    <property type="match status" value="1"/>
</dbReference>
<dbReference type="FunFam" id="3.40.50.300:FF:000134">
    <property type="entry name" value="Iron-enterobactin ABC transporter ATP-binding protein"/>
    <property type="match status" value="1"/>
</dbReference>
<gene>
    <name evidence="6" type="ORF">SAMN04488692_13116</name>
</gene>
<dbReference type="Gene3D" id="3.40.50.300">
    <property type="entry name" value="P-loop containing nucleotide triphosphate hydrolases"/>
    <property type="match status" value="1"/>
</dbReference>
<name>A0A1G9SUE8_9FIRM</name>
<dbReference type="PROSITE" id="PS50893">
    <property type="entry name" value="ABC_TRANSPORTER_2"/>
    <property type="match status" value="1"/>
</dbReference>
<dbReference type="InterPro" id="IPR003439">
    <property type="entry name" value="ABC_transporter-like_ATP-bd"/>
</dbReference>
<sequence>MELKVDSIDFSYDETLVLEDVSFELKAGEILSIIGPNGSGKSTLIKCINRILDPKKGSLIFNGRDLLNLTREDLARHLGYVPQNESRNFPVTVFDAIMMGRKPYISWKPREKDMEIVSEIIEKLQLEDLCLRDVKRLSGGQRQKVLFGRALAQEPDILLLDEPTSDLDLRHQLEVLELIRQETSRGIAAITAIHDLSLASRYSDKFIMLSEGRVYAAGGREILSSENLQEVYGVEVAVLEHRGEKIIVPESPIA</sequence>
<dbReference type="RefSeq" id="WP_089762057.1">
    <property type="nucleotide sequence ID" value="NZ_FNGO01000031.1"/>
</dbReference>
<dbReference type="SUPFAM" id="SSF52540">
    <property type="entry name" value="P-loop containing nucleoside triphosphate hydrolases"/>
    <property type="match status" value="1"/>
</dbReference>
<dbReference type="InterPro" id="IPR050153">
    <property type="entry name" value="Metal_Ion_Import_ABC"/>
</dbReference>
<dbReference type="Proteomes" id="UP000199476">
    <property type="component" value="Unassembled WGS sequence"/>
</dbReference>
<keyword evidence="2" id="KW-0813">Transport</keyword>
<keyword evidence="7" id="KW-1185">Reference proteome</keyword>
<evidence type="ECO:0000256" key="4">
    <source>
        <dbReference type="ARBA" id="ARBA00022840"/>
    </source>
</evidence>
<dbReference type="Pfam" id="PF00005">
    <property type="entry name" value="ABC_tran"/>
    <property type="match status" value="1"/>
</dbReference>
<keyword evidence="4 6" id="KW-0067">ATP-binding</keyword>
<protein>
    <submittedName>
        <fullName evidence="6">Iron complex transport system ATP-binding protein</fullName>
    </submittedName>
</protein>
<proteinExistence type="inferred from homology"/>
<dbReference type="OrthoDB" id="9799337at2"/>
<dbReference type="PANTHER" id="PTHR42734">
    <property type="entry name" value="METAL TRANSPORT SYSTEM ATP-BINDING PROTEIN TM_0124-RELATED"/>
    <property type="match status" value="1"/>
</dbReference>
<dbReference type="CDD" id="cd03214">
    <property type="entry name" value="ABC_Iron-Siderophores_B12_Hemin"/>
    <property type="match status" value="1"/>
</dbReference>
<dbReference type="EMBL" id="FNGO01000031">
    <property type="protein sequence ID" value="SDM39043.1"/>
    <property type="molecule type" value="Genomic_DNA"/>
</dbReference>
<evidence type="ECO:0000256" key="2">
    <source>
        <dbReference type="ARBA" id="ARBA00022448"/>
    </source>
</evidence>
<accession>A0A1G9SUE8</accession>
<evidence type="ECO:0000313" key="6">
    <source>
        <dbReference type="EMBL" id="SDM39043.1"/>
    </source>
</evidence>
<evidence type="ECO:0000256" key="1">
    <source>
        <dbReference type="ARBA" id="ARBA00005417"/>
    </source>
</evidence>
<dbReference type="STRING" id="321763.SAMN04488692_13116"/>
<dbReference type="PANTHER" id="PTHR42734:SF6">
    <property type="entry name" value="MOLYBDATE IMPORT ATP-BINDING PROTEIN MOLC"/>
    <property type="match status" value="1"/>
</dbReference>
<comment type="similarity">
    <text evidence="1">Belongs to the ABC transporter superfamily.</text>
</comment>
<dbReference type="InterPro" id="IPR017871">
    <property type="entry name" value="ABC_transporter-like_CS"/>
</dbReference>
<evidence type="ECO:0000259" key="5">
    <source>
        <dbReference type="PROSITE" id="PS50893"/>
    </source>
</evidence>
<dbReference type="InterPro" id="IPR027417">
    <property type="entry name" value="P-loop_NTPase"/>
</dbReference>